<reference evidence="1 2" key="1">
    <citation type="submission" date="2023-08" db="EMBL/GenBank/DDBJ databases">
        <title>Black Yeasts Isolated from many extreme environments.</title>
        <authorList>
            <person name="Coleine C."/>
            <person name="Stajich J.E."/>
            <person name="Selbmann L."/>
        </authorList>
    </citation>
    <scope>NUCLEOTIDE SEQUENCE [LARGE SCALE GENOMIC DNA]</scope>
    <source>
        <strain evidence="1 2">CCFEE 5792</strain>
    </source>
</reference>
<evidence type="ECO:0000313" key="1">
    <source>
        <dbReference type="EMBL" id="KAK5041871.1"/>
    </source>
</evidence>
<accession>A0AAV9MRP0</accession>
<protein>
    <submittedName>
        <fullName evidence="1">Uncharacterized protein</fullName>
    </submittedName>
</protein>
<keyword evidence="2" id="KW-1185">Reference proteome</keyword>
<proteinExistence type="predicted"/>
<dbReference type="Proteomes" id="UP001358417">
    <property type="component" value="Unassembled WGS sequence"/>
</dbReference>
<name>A0AAV9MRP0_9EURO</name>
<dbReference type="RefSeq" id="XP_064699708.1">
    <property type="nucleotide sequence ID" value="XM_064846253.1"/>
</dbReference>
<organism evidence="1 2">
    <name type="scientific">Exophiala bonariae</name>
    <dbReference type="NCBI Taxonomy" id="1690606"/>
    <lineage>
        <taxon>Eukaryota</taxon>
        <taxon>Fungi</taxon>
        <taxon>Dikarya</taxon>
        <taxon>Ascomycota</taxon>
        <taxon>Pezizomycotina</taxon>
        <taxon>Eurotiomycetes</taxon>
        <taxon>Chaetothyriomycetidae</taxon>
        <taxon>Chaetothyriales</taxon>
        <taxon>Herpotrichiellaceae</taxon>
        <taxon>Exophiala</taxon>
    </lineage>
</organism>
<comment type="caution">
    <text evidence="1">The sequence shown here is derived from an EMBL/GenBank/DDBJ whole genome shotgun (WGS) entry which is preliminary data.</text>
</comment>
<evidence type="ECO:0000313" key="2">
    <source>
        <dbReference type="Proteomes" id="UP001358417"/>
    </source>
</evidence>
<dbReference type="GeneID" id="89970851"/>
<dbReference type="EMBL" id="JAVRRD010000135">
    <property type="protein sequence ID" value="KAK5041871.1"/>
    <property type="molecule type" value="Genomic_DNA"/>
</dbReference>
<dbReference type="AlphaFoldDB" id="A0AAV9MRP0"/>
<sequence>MPRIKDYGAKGRGLQAVASAPDRLVYKAGDIIGELVAVLKPLQSQTDGWSVEVKRKDLPMESETVRTLHWYDHIRKV</sequence>
<gene>
    <name evidence="1" type="ORF">LTR84_002650</name>
</gene>